<dbReference type="PROSITE" id="PS51186">
    <property type="entry name" value="GNAT"/>
    <property type="match status" value="1"/>
</dbReference>
<dbReference type="SUPFAM" id="SSF55729">
    <property type="entry name" value="Acyl-CoA N-acyltransferases (Nat)"/>
    <property type="match status" value="1"/>
</dbReference>
<dbReference type="Pfam" id="PF00583">
    <property type="entry name" value="Acetyltransf_1"/>
    <property type="match status" value="1"/>
</dbReference>
<accession>A0A2T0MRB8</accession>
<evidence type="ECO:0000259" key="1">
    <source>
        <dbReference type="PROSITE" id="PS51186"/>
    </source>
</evidence>
<sequence>MTTLAEILANVRRGRFPPADGGLTIVPQPSPRDLGVLSFTAHAVVFADADPAWIRGLLPPGDLSAPLGPAFLQALAGRTGRGIGNVDLLGLAAPLPGPPPVALDELTRSDHPRVARARRYRDSVRVWTAAEGGLLTVGRGVAGRWEAAVEVEPECRGRGLGRRLAAAARHVVPEPVWAQVAPGNVASVRAILAAGYAPVGAEVLLA</sequence>
<dbReference type="InterPro" id="IPR016181">
    <property type="entry name" value="Acyl_CoA_acyltransferase"/>
</dbReference>
<dbReference type="RefSeq" id="WP_106246758.1">
    <property type="nucleotide sequence ID" value="NZ_PVNG01000016.1"/>
</dbReference>
<gene>
    <name evidence="2" type="ORF">B0I32_116201</name>
</gene>
<comment type="caution">
    <text evidence="2">The sequence shown here is derived from an EMBL/GenBank/DDBJ whole genome shotgun (WGS) entry which is preliminary data.</text>
</comment>
<reference evidence="2 3" key="1">
    <citation type="submission" date="2018-03" db="EMBL/GenBank/DDBJ databases">
        <title>Genomic Encyclopedia of Type Strains, Phase III (KMG-III): the genomes of soil and plant-associated and newly described type strains.</title>
        <authorList>
            <person name="Whitman W."/>
        </authorList>
    </citation>
    <scope>NUCLEOTIDE SEQUENCE [LARGE SCALE GENOMIC DNA]</scope>
    <source>
        <strain evidence="2 3">CGMCC 4.7104</strain>
    </source>
</reference>
<evidence type="ECO:0000313" key="2">
    <source>
        <dbReference type="EMBL" id="PRX60810.1"/>
    </source>
</evidence>
<dbReference type="Gene3D" id="3.40.630.30">
    <property type="match status" value="1"/>
</dbReference>
<dbReference type="AlphaFoldDB" id="A0A2T0MRB8"/>
<dbReference type="OrthoDB" id="7945430at2"/>
<dbReference type="InterPro" id="IPR000182">
    <property type="entry name" value="GNAT_dom"/>
</dbReference>
<proteinExistence type="predicted"/>
<feature type="domain" description="N-acetyltransferase" evidence="1">
    <location>
        <begin position="86"/>
        <end position="206"/>
    </location>
</feature>
<keyword evidence="3" id="KW-1185">Reference proteome</keyword>
<dbReference type="GO" id="GO:0016747">
    <property type="term" value="F:acyltransferase activity, transferring groups other than amino-acyl groups"/>
    <property type="evidence" value="ECO:0007669"/>
    <property type="project" value="InterPro"/>
</dbReference>
<name>A0A2T0MRB8_9ACTN</name>
<dbReference type="Proteomes" id="UP000238312">
    <property type="component" value="Unassembled WGS sequence"/>
</dbReference>
<organism evidence="2 3">
    <name type="scientific">Nonomuraea fuscirosea</name>
    <dbReference type="NCBI Taxonomy" id="1291556"/>
    <lineage>
        <taxon>Bacteria</taxon>
        <taxon>Bacillati</taxon>
        <taxon>Actinomycetota</taxon>
        <taxon>Actinomycetes</taxon>
        <taxon>Streptosporangiales</taxon>
        <taxon>Streptosporangiaceae</taxon>
        <taxon>Nonomuraea</taxon>
    </lineage>
</organism>
<dbReference type="EMBL" id="PVNG01000016">
    <property type="protein sequence ID" value="PRX60810.1"/>
    <property type="molecule type" value="Genomic_DNA"/>
</dbReference>
<protein>
    <recommendedName>
        <fullName evidence="1">N-acetyltransferase domain-containing protein</fullName>
    </recommendedName>
</protein>
<evidence type="ECO:0000313" key="3">
    <source>
        <dbReference type="Proteomes" id="UP000238312"/>
    </source>
</evidence>